<dbReference type="OrthoDB" id="276933at2"/>
<keyword evidence="2" id="KW-1185">Reference proteome</keyword>
<accession>D2R8L3</accession>
<evidence type="ECO:0000313" key="2">
    <source>
        <dbReference type="Proteomes" id="UP000001887"/>
    </source>
</evidence>
<proteinExistence type="predicted"/>
<evidence type="ECO:0000313" key="1">
    <source>
        <dbReference type="EMBL" id="ADB17554.1"/>
    </source>
</evidence>
<reference evidence="1 2" key="1">
    <citation type="journal article" date="2009" name="Stand. Genomic Sci.">
        <title>Complete genome sequence of Pirellula staleyi type strain (ATCC 27377).</title>
        <authorList>
            <person name="Clum A."/>
            <person name="Tindall B.J."/>
            <person name="Sikorski J."/>
            <person name="Ivanova N."/>
            <person name="Mavrommatis K."/>
            <person name="Lucas S."/>
            <person name="Glavina del Rio T."/>
            <person name="Nolan M."/>
            <person name="Chen F."/>
            <person name="Tice H."/>
            <person name="Pitluck S."/>
            <person name="Cheng J.F."/>
            <person name="Chertkov O."/>
            <person name="Brettin T."/>
            <person name="Han C."/>
            <person name="Detter J.C."/>
            <person name="Kuske C."/>
            <person name="Bruce D."/>
            <person name="Goodwin L."/>
            <person name="Ovchinikova G."/>
            <person name="Pati A."/>
            <person name="Mikhailova N."/>
            <person name="Chen A."/>
            <person name="Palaniappan K."/>
            <person name="Land M."/>
            <person name="Hauser L."/>
            <person name="Chang Y.J."/>
            <person name="Jeffries C.D."/>
            <person name="Chain P."/>
            <person name="Rohde M."/>
            <person name="Goker M."/>
            <person name="Bristow J."/>
            <person name="Eisen J.A."/>
            <person name="Markowitz V."/>
            <person name="Hugenholtz P."/>
            <person name="Kyrpides N.C."/>
            <person name="Klenk H.P."/>
            <person name="Lapidus A."/>
        </authorList>
    </citation>
    <scope>NUCLEOTIDE SEQUENCE [LARGE SCALE GENOMIC DNA]</scope>
    <source>
        <strain evidence="2">ATCC 27377 / DSM 6068 / ICPB 4128</strain>
    </source>
</reference>
<name>D2R8L3_PIRSD</name>
<dbReference type="STRING" id="530564.Psta_2889"/>
<protein>
    <submittedName>
        <fullName evidence="1">Uncharacterized protein</fullName>
    </submittedName>
</protein>
<dbReference type="Proteomes" id="UP000001887">
    <property type="component" value="Chromosome"/>
</dbReference>
<sequence length="109" mass="11761">MQPQALPSLADLSYQLANQNARVVSLLDSLPGMVDQLLFAAKSKDWPEVSRLSQVLAHNSQTGHQPHLAESAARLAAAAQTRDNELEIQKQLVRLVGLCGRVQNPPASA</sequence>
<dbReference type="HOGENOM" id="CLU_2181453_0_0_0"/>
<organism evidence="1 2">
    <name type="scientific">Pirellula staleyi (strain ATCC 27377 / DSM 6068 / ICPB 4128)</name>
    <name type="common">Pirella staleyi</name>
    <dbReference type="NCBI Taxonomy" id="530564"/>
    <lineage>
        <taxon>Bacteria</taxon>
        <taxon>Pseudomonadati</taxon>
        <taxon>Planctomycetota</taxon>
        <taxon>Planctomycetia</taxon>
        <taxon>Pirellulales</taxon>
        <taxon>Pirellulaceae</taxon>
        <taxon>Pirellula</taxon>
    </lineage>
</organism>
<dbReference type="EMBL" id="CP001848">
    <property type="protein sequence ID" value="ADB17554.1"/>
    <property type="molecule type" value="Genomic_DNA"/>
</dbReference>
<dbReference type="AlphaFoldDB" id="D2R8L3"/>
<gene>
    <name evidence="1" type="ordered locus">Psta_2889</name>
</gene>
<dbReference type="KEGG" id="psl:Psta_2889"/>